<dbReference type="CDD" id="cd11333">
    <property type="entry name" value="AmyAc_SI_OligoGlu_DGase"/>
    <property type="match status" value="1"/>
</dbReference>
<dbReference type="FunFam" id="3.90.400.10:FF:000002">
    <property type="entry name" value="Sucrose isomerase"/>
    <property type="match status" value="1"/>
</dbReference>
<keyword evidence="7" id="KW-1185">Reference proteome</keyword>
<dbReference type="SUPFAM" id="SSF51445">
    <property type="entry name" value="(Trans)glycosidases"/>
    <property type="match status" value="1"/>
</dbReference>
<dbReference type="FunFam" id="3.20.20.80:FF:000064">
    <property type="entry name" value="Oligo-1,6-glucosidase"/>
    <property type="match status" value="1"/>
</dbReference>
<dbReference type="SUPFAM" id="SSF51011">
    <property type="entry name" value="Glycosyl hydrolase domain"/>
    <property type="match status" value="1"/>
</dbReference>
<dbReference type="Pfam" id="PF00128">
    <property type="entry name" value="Alpha-amylase"/>
    <property type="match status" value="1"/>
</dbReference>
<feature type="region of interest" description="Disordered" evidence="4">
    <location>
        <begin position="1"/>
        <end position="27"/>
    </location>
</feature>
<dbReference type="InterPro" id="IPR045857">
    <property type="entry name" value="O16G_dom_2"/>
</dbReference>
<proteinExistence type="inferred from homology"/>
<evidence type="ECO:0000259" key="5">
    <source>
        <dbReference type="SMART" id="SM00642"/>
    </source>
</evidence>
<protein>
    <submittedName>
        <fullName evidence="6">Oligo-1,6-glucosidase</fullName>
    </submittedName>
</protein>
<dbReference type="GO" id="GO:0004556">
    <property type="term" value="F:alpha-amylase activity"/>
    <property type="evidence" value="ECO:0007669"/>
    <property type="project" value="TreeGrafter"/>
</dbReference>
<dbReference type="NCBIfam" id="NF008183">
    <property type="entry name" value="PRK10933.1"/>
    <property type="match status" value="1"/>
</dbReference>
<dbReference type="InterPro" id="IPR017853">
    <property type="entry name" value="GH"/>
</dbReference>
<dbReference type="EMBL" id="FOFA01000001">
    <property type="protein sequence ID" value="SEP65709.1"/>
    <property type="molecule type" value="Genomic_DNA"/>
</dbReference>
<evidence type="ECO:0000313" key="7">
    <source>
        <dbReference type="Proteomes" id="UP000198504"/>
    </source>
</evidence>
<dbReference type="RefSeq" id="WP_232506030.1">
    <property type="nucleotide sequence ID" value="NZ_FOFA01000001.1"/>
</dbReference>
<reference evidence="7" key="1">
    <citation type="submission" date="2016-10" db="EMBL/GenBank/DDBJ databases">
        <authorList>
            <person name="Varghese N."/>
            <person name="Submissions S."/>
        </authorList>
    </citation>
    <scope>NUCLEOTIDE SEQUENCE [LARGE SCALE GENOMIC DNA]</scope>
    <source>
        <strain evidence="7">CGMCC 4.6856</strain>
    </source>
</reference>
<dbReference type="InterPro" id="IPR013780">
    <property type="entry name" value="Glyco_hydro_b"/>
</dbReference>
<dbReference type="AlphaFoldDB" id="A0A1H8ZMG7"/>
<dbReference type="STRING" id="1036181.SAMN05421756_101301"/>
<dbReference type="Proteomes" id="UP000198504">
    <property type="component" value="Unassembled WGS sequence"/>
</dbReference>
<dbReference type="PANTHER" id="PTHR10357:SF179">
    <property type="entry name" value="NEUTRAL AND BASIC AMINO ACID TRANSPORT PROTEIN RBAT"/>
    <property type="match status" value="1"/>
</dbReference>
<dbReference type="InterPro" id="IPR006047">
    <property type="entry name" value="GH13_cat_dom"/>
</dbReference>
<organism evidence="6 7">
    <name type="scientific">Microlunatus flavus</name>
    <dbReference type="NCBI Taxonomy" id="1036181"/>
    <lineage>
        <taxon>Bacteria</taxon>
        <taxon>Bacillati</taxon>
        <taxon>Actinomycetota</taxon>
        <taxon>Actinomycetes</taxon>
        <taxon>Propionibacteriales</taxon>
        <taxon>Propionibacteriaceae</taxon>
        <taxon>Microlunatus</taxon>
    </lineage>
</organism>
<dbReference type="SMART" id="SM00642">
    <property type="entry name" value="Aamy"/>
    <property type="match status" value="1"/>
</dbReference>
<accession>A0A1H8ZMG7</accession>
<comment type="similarity">
    <text evidence="1">Belongs to the glycosyl hydrolase 13 family.</text>
</comment>
<name>A0A1H8ZMG7_9ACTN</name>
<dbReference type="GO" id="GO:0009313">
    <property type="term" value="P:oligosaccharide catabolic process"/>
    <property type="evidence" value="ECO:0007669"/>
    <property type="project" value="TreeGrafter"/>
</dbReference>
<feature type="domain" description="Glycosyl hydrolase family 13 catalytic" evidence="5">
    <location>
        <begin position="38"/>
        <end position="453"/>
    </location>
</feature>
<sequence length="588" mass="65845">MTAPIDETQDTTLQPAPEASGDPAGRPEGWWRDAVVYQVYPRSFADSNGDGTGDLRGIIDHLDHLSELGVDVVWLSPVYASPMDDNGYDISDYQAIDPLFGSLDDMDELLAQAHRRGIKIVMDLVVNHTSDEHPWFVESRRPGSAKRDWYWWRPAREGHEPGTPGAEPTNWSSFFSPSAWEYDETSGEYYLHLFTRKQPDLNWENPDVRQAVYAMMRWWVDRGVDGFRMDVINLISKPVELRDLEVRPGHAYADAGMEVAHGPRLQEFLREMNEAVGLDRHRLLTVGEMPGSTIEDARAITDPANGMLNMVFTFEHVNIDVGPGGGKFDVAPLDLVALKRNLESWQVGLAEVGWNSLYWDNHDQPRAVSRFGDDSPEFRVASAKTLASVLHAHRGTPYVYQGDELGMTNTQFVDISSFADVESLNYHAQATSLGVAADEIMAGLAVRSRDNARTPMQWDDTHQAGFTQGVPWLSVNPNYVVVNAKAERLDPASVFHHHRRLIALRHELPVLAEGRFELLLGDDPQLWVVRRTLGDQTLLLVANCSSRPATVPEGALPALDGARLLLATHGDRRTPELEAWESRMFLLA</sequence>
<dbReference type="Gene3D" id="3.20.20.80">
    <property type="entry name" value="Glycosidases"/>
    <property type="match status" value="1"/>
</dbReference>
<gene>
    <name evidence="6" type="ORF">SAMN05421756_101301</name>
</gene>
<dbReference type="PANTHER" id="PTHR10357">
    <property type="entry name" value="ALPHA-AMYLASE FAMILY MEMBER"/>
    <property type="match status" value="1"/>
</dbReference>
<keyword evidence="3" id="KW-0326">Glycosidase</keyword>
<dbReference type="Gene3D" id="2.60.40.1180">
    <property type="entry name" value="Golgi alpha-mannosidase II"/>
    <property type="match status" value="1"/>
</dbReference>
<keyword evidence="2" id="KW-0378">Hydrolase</keyword>
<evidence type="ECO:0000256" key="4">
    <source>
        <dbReference type="SAM" id="MobiDB-lite"/>
    </source>
</evidence>
<evidence type="ECO:0000313" key="6">
    <source>
        <dbReference type="EMBL" id="SEP65709.1"/>
    </source>
</evidence>
<evidence type="ECO:0000256" key="2">
    <source>
        <dbReference type="ARBA" id="ARBA00022801"/>
    </source>
</evidence>
<evidence type="ECO:0000256" key="1">
    <source>
        <dbReference type="ARBA" id="ARBA00008061"/>
    </source>
</evidence>
<evidence type="ECO:0000256" key="3">
    <source>
        <dbReference type="ARBA" id="ARBA00023295"/>
    </source>
</evidence>
<dbReference type="Gene3D" id="3.90.400.10">
    <property type="entry name" value="Oligo-1,6-glucosidase, Domain 2"/>
    <property type="match status" value="1"/>
</dbReference>